<dbReference type="InterPro" id="IPR048256">
    <property type="entry name" value="Tektin-like"/>
</dbReference>
<dbReference type="InterPro" id="IPR000435">
    <property type="entry name" value="Tektins"/>
</dbReference>
<accession>A0A7R9CQH1</accession>
<reference evidence="5" key="1">
    <citation type="submission" date="2020-11" db="EMBL/GenBank/DDBJ databases">
        <authorList>
            <person name="Tran Van P."/>
        </authorList>
    </citation>
    <scope>NUCLEOTIDE SEQUENCE</scope>
</reference>
<dbReference type="GO" id="GO:0060271">
    <property type="term" value="P:cilium assembly"/>
    <property type="evidence" value="ECO:0007669"/>
    <property type="project" value="UniProtKB-UniRule"/>
</dbReference>
<keyword evidence="3" id="KW-0282">Flagellum</keyword>
<gene>
    <name evidence="5" type="ORF">TCEB3V08_LOCUS5671</name>
</gene>
<dbReference type="PANTHER" id="PTHR19960:SF11">
    <property type="entry name" value="TEKTIN"/>
    <property type="match status" value="1"/>
</dbReference>
<keyword evidence="4" id="KW-0175">Coiled coil</keyword>
<sequence length="504" mass="58261">MPPQTIMYSQLQPWSVVGAPPLMEQVSGPPVPTRVGNYYQTPRPHPWRPTLGYENVEVIPLPSQPVTNALMDPCYTPSGMATEPLRFPNLVTGFERNPAHAARAALYTRYTPYEWTQSNLSHYNEADTNRNFAERLRGDAVRVMRETDEKTATGQRDSGRRLGERITDTVFWRNEVATELERLIAETNLLQDKRRDLEKAIQDIEGPLHIAQECLYHRENRIGIDLVHDQVEQALLNEVETLRSCQDRLKKMHEQSVAQLRNNRASQHELERDLKSKESALGIDNMCHQLNNFSRGINYYGGIDKFDPTVCVPESWSENSNRIIQRSQNERSKSQQLRSDIDNLINACANEIWNAWNATNNGLTRRSSETLEAKSKLQMHLHKVQQEIFDVEKNMELLRKAIMDKSNPMKVAQTRLEARTHRRDIELCRDDAQERLVKEVQDIGNSIEYLHRKLLEAEAQHQQLLKTKANLESDLQVKVNSLFIDREKCLGMRRSFPITATIKY</sequence>
<keyword evidence="3" id="KW-0969">Cilium</keyword>
<dbReference type="GO" id="GO:0060294">
    <property type="term" value="P:cilium movement involved in cell motility"/>
    <property type="evidence" value="ECO:0007669"/>
    <property type="project" value="UniProtKB-UniRule"/>
</dbReference>
<dbReference type="AlphaFoldDB" id="A0A7R9CQH1"/>
<evidence type="ECO:0000256" key="4">
    <source>
        <dbReference type="SAM" id="Coils"/>
    </source>
</evidence>
<organism evidence="5">
    <name type="scientific">Timema cristinae</name>
    <name type="common">Walking stick</name>
    <dbReference type="NCBI Taxonomy" id="61476"/>
    <lineage>
        <taxon>Eukaryota</taxon>
        <taxon>Metazoa</taxon>
        <taxon>Ecdysozoa</taxon>
        <taxon>Arthropoda</taxon>
        <taxon>Hexapoda</taxon>
        <taxon>Insecta</taxon>
        <taxon>Pterygota</taxon>
        <taxon>Neoptera</taxon>
        <taxon>Polyneoptera</taxon>
        <taxon>Phasmatodea</taxon>
        <taxon>Timematodea</taxon>
        <taxon>Timematoidea</taxon>
        <taxon>Timematidae</taxon>
        <taxon>Timema</taxon>
    </lineage>
</organism>
<dbReference type="PRINTS" id="PR00511">
    <property type="entry name" value="TEKTIN"/>
</dbReference>
<evidence type="ECO:0000256" key="3">
    <source>
        <dbReference type="RuleBase" id="RU367040"/>
    </source>
</evidence>
<comment type="subcellular location">
    <subcellularLocation>
        <location evidence="3">Cytoplasm</location>
        <location evidence="3">Cytoskeleton</location>
        <location evidence="3">Cilium axoneme</location>
    </subcellularLocation>
</comment>
<keyword evidence="3" id="KW-0966">Cell projection</keyword>
<keyword evidence="2" id="KW-0963">Cytoplasm</keyword>
<dbReference type="GO" id="GO:0005930">
    <property type="term" value="C:axoneme"/>
    <property type="evidence" value="ECO:0007669"/>
    <property type="project" value="UniProtKB-SubCell"/>
</dbReference>
<evidence type="ECO:0000313" key="5">
    <source>
        <dbReference type="EMBL" id="CAD7400746.1"/>
    </source>
</evidence>
<feature type="coiled-coil region" evidence="4">
    <location>
        <begin position="173"/>
        <end position="200"/>
    </location>
</feature>
<dbReference type="GO" id="GO:0005634">
    <property type="term" value="C:nucleus"/>
    <property type="evidence" value="ECO:0007669"/>
    <property type="project" value="TreeGrafter"/>
</dbReference>
<proteinExistence type="inferred from homology"/>
<dbReference type="EMBL" id="OC318138">
    <property type="protein sequence ID" value="CAD7400746.1"/>
    <property type="molecule type" value="Genomic_DNA"/>
</dbReference>
<dbReference type="GO" id="GO:0015630">
    <property type="term" value="C:microtubule cytoskeleton"/>
    <property type="evidence" value="ECO:0007669"/>
    <property type="project" value="UniProtKB-UniRule"/>
</dbReference>
<dbReference type="PANTHER" id="PTHR19960">
    <property type="entry name" value="TEKTIN"/>
    <property type="match status" value="1"/>
</dbReference>
<name>A0A7R9CQH1_TIMCR</name>
<dbReference type="Pfam" id="PF03148">
    <property type="entry name" value="Tektin"/>
    <property type="match status" value="1"/>
</dbReference>
<protein>
    <recommendedName>
        <fullName evidence="3">Tektin</fullName>
    </recommendedName>
</protein>
<evidence type="ECO:0000256" key="1">
    <source>
        <dbReference type="ARBA" id="ARBA00007209"/>
    </source>
</evidence>
<comment type="similarity">
    <text evidence="1 3">Belongs to the tektin family.</text>
</comment>
<evidence type="ECO:0000256" key="2">
    <source>
        <dbReference type="ARBA" id="ARBA00022490"/>
    </source>
</evidence>